<comment type="caution">
    <text evidence="4">The sequence shown here is derived from an EMBL/GenBank/DDBJ whole genome shotgun (WGS) entry which is preliminary data.</text>
</comment>
<evidence type="ECO:0000256" key="1">
    <source>
        <dbReference type="SAM" id="MobiDB-lite"/>
    </source>
</evidence>
<proteinExistence type="predicted"/>
<keyword evidence="5" id="KW-1185">Reference proteome</keyword>
<dbReference type="Proteomes" id="UP001498935">
    <property type="component" value="Unassembled WGS sequence"/>
</dbReference>
<feature type="compositionally biased region" description="Low complexity" evidence="1">
    <location>
        <begin position="173"/>
        <end position="203"/>
    </location>
</feature>
<dbReference type="InterPro" id="IPR000572">
    <property type="entry name" value="OxRdtase_Mopterin-bd_dom"/>
</dbReference>
<dbReference type="PANTHER" id="PTHR19372:SF7">
    <property type="entry name" value="SULFITE OXIDASE, MITOCHONDRIAL"/>
    <property type="match status" value="1"/>
</dbReference>
<evidence type="ECO:0000259" key="3">
    <source>
        <dbReference type="Pfam" id="PF00174"/>
    </source>
</evidence>
<dbReference type="InterPro" id="IPR014756">
    <property type="entry name" value="Ig_E-set"/>
</dbReference>
<feature type="compositionally biased region" description="Polar residues" evidence="1">
    <location>
        <begin position="159"/>
        <end position="170"/>
    </location>
</feature>
<dbReference type="InterPro" id="IPR008335">
    <property type="entry name" value="Mopterin_OxRdtase_euk"/>
</dbReference>
<feature type="transmembrane region" description="Helical" evidence="2">
    <location>
        <begin position="71"/>
        <end position="92"/>
    </location>
</feature>
<name>A0ABP9U3D9_9MICO</name>
<feature type="transmembrane region" description="Helical" evidence="2">
    <location>
        <begin position="209"/>
        <end position="227"/>
    </location>
</feature>
<feature type="transmembrane region" description="Helical" evidence="2">
    <location>
        <begin position="126"/>
        <end position="144"/>
    </location>
</feature>
<keyword evidence="2" id="KW-1133">Transmembrane helix</keyword>
<dbReference type="SUPFAM" id="SSF81296">
    <property type="entry name" value="E set domains"/>
    <property type="match status" value="1"/>
</dbReference>
<dbReference type="PANTHER" id="PTHR19372">
    <property type="entry name" value="SULFITE REDUCTASE"/>
    <property type="match status" value="1"/>
</dbReference>
<organism evidence="4 5">
    <name type="scientific">Brevibacterium ammoniilyticum</name>
    <dbReference type="NCBI Taxonomy" id="1046555"/>
    <lineage>
        <taxon>Bacteria</taxon>
        <taxon>Bacillati</taxon>
        <taxon>Actinomycetota</taxon>
        <taxon>Actinomycetes</taxon>
        <taxon>Micrococcales</taxon>
        <taxon>Brevibacteriaceae</taxon>
        <taxon>Brevibacterium</taxon>
    </lineage>
</organism>
<reference evidence="4 5" key="1">
    <citation type="submission" date="2024-02" db="EMBL/GenBank/DDBJ databases">
        <title>Characterization of antibiotic resistant novel bacterial strains and their environmental applications.</title>
        <authorList>
            <person name="Manzoor S."/>
            <person name="Abbas S."/>
            <person name="Arshad M."/>
            <person name="Li W.J."/>
            <person name="Ahmed I."/>
        </authorList>
    </citation>
    <scope>NUCLEOTIDE SEQUENCE [LARGE SCALE GENOMIC DNA]</scope>
    <source>
        <strain evidence="4 5">KACC 15558</strain>
    </source>
</reference>
<evidence type="ECO:0000256" key="2">
    <source>
        <dbReference type="SAM" id="Phobius"/>
    </source>
</evidence>
<dbReference type="Gene3D" id="3.90.420.10">
    <property type="entry name" value="Oxidoreductase, molybdopterin-binding domain"/>
    <property type="match status" value="1"/>
</dbReference>
<dbReference type="PRINTS" id="PR00407">
    <property type="entry name" value="EUMOPTERIN"/>
</dbReference>
<accession>A0ABP9U3D9</accession>
<dbReference type="RefSeq" id="WP_342037985.1">
    <property type="nucleotide sequence ID" value="NZ_BAABBK010000005.1"/>
</dbReference>
<dbReference type="EMBL" id="BAABNP010000006">
    <property type="protein sequence ID" value="GAA5340719.1"/>
    <property type="molecule type" value="Genomic_DNA"/>
</dbReference>
<protein>
    <submittedName>
        <fullName evidence="4">Molybdopterin-dependent oxidoreductase</fullName>
    </submittedName>
</protein>
<evidence type="ECO:0000313" key="5">
    <source>
        <dbReference type="Proteomes" id="UP001498935"/>
    </source>
</evidence>
<sequence length="559" mass="58906">MRPSLRQFAPLLRLILSGVAATLLLFGLADLIARLIGPTSAPLLVLGQAIIPFTPTSVIKPVIALFGSNDKIVLVATVGIGALVLGALIGWLGAKRPRAALIAFGLAGLVPALAVLTRSGSGPTDVVPTLTGLVAGLVVLWGGLRFDGAGSKPGATAPTRPTQAVSSSDEPVTDTPPARTAPAKTTPTPTHLLSHSASPTPTSASRRRFFALTGAAAAIGAIGLATGQSLVALTREAGGAVANLVLPRAARRAQPIPADASLGVKGIRPFITDQSDFYRIDTVLAPPTIDPRDWSLRIHGKVETEVTITMDELLDLPLTEQHTTLTCVSNPVGGDLLGTATWLGYPVRELLRRAGPQADADMVLSRSFDGFTASTPLEAMLDDREALLAVGMNGEQLTPEHGFPARLVVAGLYGFVSATKWVTELELTRFDEQEAYWTQRGWDAKAPVLVASRIDVPRPLARLAPGTIVAGGSAWAQRRGIARVDVRLDDGDWTPAELGAEATVDTWRQWKAEFPDVGSGLHAITVRAVDKDGTVQTAERRESIPNSATGHHRIQFTVD</sequence>
<feature type="domain" description="Oxidoreductase molybdopterin-binding" evidence="3">
    <location>
        <begin position="286"/>
        <end position="434"/>
    </location>
</feature>
<keyword evidence="2" id="KW-0472">Membrane</keyword>
<feature type="region of interest" description="Disordered" evidence="1">
    <location>
        <begin position="151"/>
        <end position="203"/>
    </location>
</feature>
<gene>
    <name evidence="4" type="ORF">KACC15558_17590</name>
</gene>
<dbReference type="InterPro" id="IPR036374">
    <property type="entry name" value="OxRdtase_Mopterin-bd_sf"/>
</dbReference>
<keyword evidence="2" id="KW-0812">Transmembrane</keyword>
<feature type="transmembrane region" description="Helical" evidence="2">
    <location>
        <begin position="99"/>
        <end position="120"/>
    </location>
</feature>
<dbReference type="Pfam" id="PF00174">
    <property type="entry name" value="Oxidored_molyb"/>
    <property type="match status" value="1"/>
</dbReference>
<dbReference type="SUPFAM" id="SSF56524">
    <property type="entry name" value="Oxidoreductase molybdopterin-binding domain"/>
    <property type="match status" value="1"/>
</dbReference>
<evidence type="ECO:0000313" key="4">
    <source>
        <dbReference type="EMBL" id="GAA5340719.1"/>
    </source>
</evidence>
<dbReference type="Gene3D" id="2.60.40.650">
    <property type="match status" value="1"/>
</dbReference>